<evidence type="ECO:0000256" key="20">
    <source>
        <dbReference type="ARBA" id="ARBA00023329"/>
    </source>
</evidence>
<dbReference type="GO" id="GO:0005765">
    <property type="term" value="C:lysosomal membrane"/>
    <property type="evidence" value="ECO:0007669"/>
    <property type="project" value="UniProtKB-SubCell"/>
</dbReference>
<keyword evidence="10" id="KW-0732">Signal</keyword>
<dbReference type="GO" id="GO:0009313">
    <property type="term" value="P:oligosaccharide catabolic process"/>
    <property type="evidence" value="ECO:0007669"/>
    <property type="project" value="TreeGrafter"/>
</dbReference>
<keyword evidence="12" id="KW-0378">Hydrolase</keyword>
<dbReference type="Proteomes" id="UP000007303">
    <property type="component" value="Unassembled WGS sequence"/>
</dbReference>
<evidence type="ECO:0000259" key="26">
    <source>
        <dbReference type="Pfam" id="PF13088"/>
    </source>
</evidence>
<evidence type="ECO:0000256" key="14">
    <source>
        <dbReference type="ARBA" id="ARBA00023098"/>
    </source>
</evidence>
<keyword evidence="18" id="KW-0119">Carbohydrate metabolism</keyword>
<comment type="subcellular location">
    <subcellularLocation>
        <location evidence="4">Cell membrane</location>
    </subcellularLocation>
    <subcellularLocation>
        <location evidence="5">Cytoplasmic vesicle</location>
    </subcellularLocation>
    <subcellularLocation>
        <location evidence="3">Lysosome lumen</location>
    </subcellularLocation>
    <subcellularLocation>
        <location evidence="2">Lysosome membrane</location>
        <topology evidence="2">Peripheral membrane protein</topology>
        <orientation evidence="2">Lumenal side</orientation>
    </subcellularLocation>
</comment>
<evidence type="ECO:0000256" key="18">
    <source>
        <dbReference type="ARBA" id="ARBA00023277"/>
    </source>
</evidence>
<evidence type="ECO:0000256" key="21">
    <source>
        <dbReference type="ARBA" id="ARBA00037235"/>
    </source>
</evidence>
<comment type="catalytic activity">
    <reaction evidence="1">
        <text>Hydrolysis of alpha-(2-&gt;3)-, alpha-(2-&gt;6)-, alpha-(2-&gt;8)- glycosidic linkages of terminal sialic acid residues in oligosaccharides, glycoproteins, glycolipids, colominic acid and synthetic substrates.</text>
        <dbReference type="EC" id="3.2.1.18"/>
    </reaction>
</comment>
<dbReference type="InterPro" id="IPR026856">
    <property type="entry name" value="Sialidase_fam"/>
</dbReference>
<evidence type="ECO:0000256" key="11">
    <source>
        <dbReference type="ARBA" id="ARBA00022737"/>
    </source>
</evidence>
<protein>
    <recommendedName>
        <fullName evidence="23">Sialidase-1</fullName>
        <ecNumber evidence="7">3.2.1.18</ecNumber>
    </recommendedName>
    <alternativeName>
        <fullName evidence="25">Lysosomal sialidase</fullName>
    </alternativeName>
    <alternativeName>
        <fullName evidence="24">N-acetyl-alpha-neuraminidase 1</fullName>
    </alternativeName>
</protein>
<evidence type="ECO:0000256" key="1">
    <source>
        <dbReference type="ARBA" id="ARBA00000427"/>
    </source>
</evidence>
<accession>H3BZ51</accession>
<comment type="subunit">
    <text evidence="22">Interacts with cathepsin A (protective protein), beta-galactosidase and N-acetylgalactosamine-6-sulfate sulfatase in a multienzyme complex.</text>
</comment>
<dbReference type="CDD" id="cd15482">
    <property type="entry name" value="Sialidase_non-viral"/>
    <property type="match status" value="1"/>
</dbReference>
<evidence type="ECO:0000256" key="2">
    <source>
        <dbReference type="ARBA" id="ARBA00004207"/>
    </source>
</evidence>
<dbReference type="PANTHER" id="PTHR10628:SF25">
    <property type="entry name" value="SIALIDASE-1"/>
    <property type="match status" value="1"/>
</dbReference>
<dbReference type="PANTHER" id="PTHR10628">
    <property type="entry name" value="SIALIDASE"/>
    <property type="match status" value="1"/>
</dbReference>
<proteinExistence type="inferred from homology"/>
<evidence type="ECO:0000256" key="6">
    <source>
        <dbReference type="ARBA" id="ARBA00009348"/>
    </source>
</evidence>
<evidence type="ECO:0000256" key="25">
    <source>
        <dbReference type="ARBA" id="ARBA00041413"/>
    </source>
</evidence>
<keyword evidence="15" id="KW-0472">Membrane</keyword>
<keyword evidence="8" id="KW-1003">Cell membrane</keyword>
<dbReference type="Pfam" id="PF13088">
    <property type="entry name" value="BNR_2"/>
    <property type="match status" value="1"/>
</dbReference>
<sequence>QIDPLVYEEQQLWVSGVKGKENTYRIPLPYTPKGRLQAFAEARKASSRDAGQKFIAMRRSTDKGATWSPTRFIVDDGQDPDGLNLGSLVVDEEKGLIILVYSLHFHTTKAAGTMMVVSDTDGLSWSRPRNISGQIGVQPFSPGPGFGIQKKKQSKKTRFLHFVNVLHSNGTWPLTIYRSKPKGFESKQRTLLSCPTSLQPVEMTDGSIIVNVRNQNYYHCRCRIVVRSLDGGLTLPIDQLYFDYTLVDPAVAAGALQKDGVLYFTNPAHEYYRINLTLRWSTTHGQVWENKTVRIWGGPSGYSSMTSLNSCSVEDSKFIYVIYEKGLKNYYETISFVKIHLFGGK</sequence>
<evidence type="ECO:0000313" key="28">
    <source>
        <dbReference type="Proteomes" id="UP000007303"/>
    </source>
</evidence>
<evidence type="ECO:0000256" key="22">
    <source>
        <dbReference type="ARBA" id="ARBA00038519"/>
    </source>
</evidence>
<dbReference type="GO" id="GO:0006689">
    <property type="term" value="P:ganglioside catabolic process"/>
    <property type="evidence" value="ECO:0007669"/>
    <property type="project" value="TreeGrafter"/>
</dbReference>
<evidence type="ECO:0000256" key="15">
    <source>
        <dbReference type="ARBA" id="ARBA00023136"/>
    </source>
</evidence>
<dbReference type="SUPFAM" id="SSF50939">
    <property type="entry name" value="Sialidases"/>
    <property type="match status" value="1"/>
</dbReference>
<evidence type="ECO:0000256" key="5">
    <source>
        <dbReference type="ARBA" id="ARBA00004541"/>
    </source>
</evidence>
<comment type="similarity">
    <text evidence="6">Belongs to the glycosyl hydrolase 33 family.</text>
</comment>
<keyword evidence="20" id="KW-0968">Cytoplasmic vesicle</keyword>
<keyword evidence="28" id="KW-1185">Reference proteome</keyword>
<dbReference type="GO" id="GO:0004308">
    <property type="term" value="F:exo-alpha-sialidase activity"/>
    <property type="evidence" value="ECO:0007669"/>
    <property type="project" value="UniProtKB-EC"/>
</dbReference>
<dbReference type="InterPro" id="IPR036278">
    <property type="entry name" value="Sialidase_sf"/>
</dbReference>
<reference evidence="27" key="2">
    <citation type="submission" date="2025-08" db="UniProtKB">
        <authorList>
            <consortium name="Ensembl"/>
        </authorList>
    </citation>
    <scope>IDENTIFICATION</scope>
</reference>
<evidence type="ECO:0000256" key="19">
    <source>
        <dbReference type="ARBA" id="ARBA00023295"/>
    </source>
</evidence>
<evidence type="ECO:0000256" key="4">
    <source>
        <dbReference type="ARBA" id="ARBA00004236"/>
    </source>
</evidence>
<evidence type="ECO:0000256" key="23">
    <source>
        <dbReference type="ARBA" id="ARBA00040509"/>
    </source>
</evidence>
<keyword evidence="16" id="KW-0325">Glycoprotein</keyword>
<dbReference type="GO" id="GO:0043202">
    <property type="term" value="C:lysosomal lumen"/>
    <property type="evidence" value="ECO:0007669"/>
    <property type="project" value="UniProtKB-SubCell"/>
</dbReference>
<dbReference type="InterPro" id="IPR011040">
    <property type="entry name" value="Sialidase"/>
</dbReference>
<keyword evidence="14" id="KW-0443">Lipid metabolism</keyword>
<dbReference type="GeneTree" id="ENSGT00950000182944"/>
<evidence type="ECO:0000256" key="17">
    <source>
        <dbReference type="ARBA" id="ARBA00023228"/>
    </source>
</evidence>
<reference evidence="28" key="1">
    <citation type="journal article" date="2004" name="Nature">
        <title>Genome duplication in the teleost fish Tetraodon nigroviridis reveals the early vertebrate proto-karyotype.</title>
        <authorList>
            <person name="Jaillon O."/>
            <person name="Aury J.-M."/>
            <person name="Brunet F."/>
            <person name="Petit J.-L."/>
            <person name="Stange-Thomann N."/>
            <person name="Mauceli E."/>
            <person name="Bouneau L."/>
            <person name="Fischer C."/>
            <person name="Ozouf-Costaz C."/>
            <person name="Bernot A."/>
            <person name="Nicaud S."/>
            <person name="Jaffe D."/>
            <person name="Fisher S."/>
            <person name="Lutfalla G."/>
            <person name="Dossat C."/>
            <person name="Segurens B."/>
            <person name="Dasilva C."/>
            <person name="Salanoubat M."/>
            <person name="Levy M."/>
            <person name="Boudet N."/>
            <person name="Castellano S."/>
            <person name="Anthouard V."/>
            <person name="Jubin C."/>
            <person name="Castelli V."/>
            <person name="Katinka M."/>
            <person name="Vacherie B."/>
            <person name="Biemont C."/>
            <person name="Skalli Z."/>
            <person name="Cattolico L."/>
            <person name="Poulain J."/>
            <person name="De Berardinis V."/>
            <person name="Cruaud C."/>
            <person name="Duprat S."/>
            <person name="Brottier P."/>
            <person name="Coutanceau J.-P."/>
            <person name="Gouzy J."/>
            <person name="Parra G."/>
            <person name="Lardier G."/>
            <person name="Chapple C."/>
            <person name="McKernan K.J."/>
            <person name="McEwan P."/>
            <person name="Bosak S."/>
            <person name="Kellis M."/>
            <person name="Volff J.-N."/>
            <person name="Guigo R."/>
            <person name="Zody M.C."/>
            <person name="Mesirov J."/>
            <person name="Lindblad-Toh K."/>
            <person name="Birren B."/>
            <person name="Nusbaum C."/>
            <person name="Kahn D."/>
            <person name="Robinson-Rechavi M."/>
            <person name="Laudet V."/>
            <person name="Schachter V."/>
            <person name="Quetier F."/>
            <person name="Saurin W."/>
            <person name="Scarpelli C."/>
            <person name="Wincker P."/>
            <person name="Lander E.S."/>
            <person name="Weissenbach J."/>
            <person name="Roest Crollius H."/>
        </authorList>
    </citation>
    <scope>NUCLEOTIDE SEQUENCE [LARGE SCALE GENOMIC DNA]</scope>
</reference>
<feature type="domain" description="Sialidase" evidence="26">
    <location>
        <begin position="34"/>
        <end position="309"/>
    </location>
</feature>
<organism evidence="27 28">
    <name type="scientific">Tetraodon nigroviridis</name>
    <name type="common">Spotted green pufferfish</name>
    <name type="synonym">Chelonodon nigroviridis</name>
    <dbReference type="NCBI Taxonomy" id="99883"/>
    <lineage>
        <taxon>Eukaryota</taxon>
        <taxon>Metazoa</taxon>
        <taxon>Chordata</taxon>
        <taxon>Craniata</taxon>
        <taxon>Vertebrata</taxon>
        <taxon>Euteleostomi</taxon>
        <taxon>Actinopterygii</taxon>
        <taxon>Neopterygii</taxon>
        <taxon>Teleostei</taxon>
        <taxon>Neoteleostei</taxon>
        <taxon>Acanthomorphata</taxon>
        <taxon>Eupercaria</taxon>
        <taxon>Tetraodontiformes</taxon>
        <taxon>Tetradontoidea</taxon>
        <taxon>Tetraodontidae</taxon>
        <taxon>Tetraodon</taxon>
    </lineage>
</organism>
<reference evidence="27" key="3">
    <citation type="submission" date="2025-09" db="UniProtKB">
        <authorList>
            <consortium name="Ensembl"/>
        </authorList>
    </citation>
    <scope>IDENTIFICATION</scope>
</reference>
<keyword evidence="9" id="KW-0597">Phosphoprotein</keyword>
<dbReference type="GO" id="GO:0005886">
    <property type="term" value="C:plasma membrane"/>
    <property type="evidence" value="ECO:0007669"/>
    <property type="project" value="UniProtKB-SubCell"/>
</dbReference>
<name>H3BZ51_TETNG</name>
<evidence type="ECO:0000256" key="12">
    <source>
        <dbReference type="ARBA" id="ARBA00022801"/>
    </source>
</evidence>
<keyword evidence="11" id="KW-0677">Repeat</keyword>
<evidence type="ECO:0000256" key="3">
    <source>
        <dbReference type="ARBA" id="ARBA00004227"/>
    </source>
</evidence>
<dbReference type="Gene3D" id="2.120.10.10">
    <property type="match status" value="1"/>
</dbReference>
<dbReference type="Ensembl" id="ENSTNIT00000003452.1">
    <property type="protein sequence ID" value="ENSTNIP00000001267.1"/>
    <property type="gene ID" value="ENSTNIG00000004137.1"/>
</dbReference>
<dbReference type="AlphaFoldDB" id="H3BZ51"/>
<dbReference type="GO" id="GO:0031410">
    <property type="term" value="C:cytoplasmic vesicle"/>
    <property type="evidence" value="ECO:0007669"/>
    <property type="project" value="UniProtKB-SubCell"/>
</dbReference>
<dbReference type="HOGENOM" id="CLU_024620_3_0_1"/>
<evidence type="ECO:0000256" key="8">
    <source>
        <dbReference type="ARBA" id="ARBA00022475"/>
    </source>
</evidence>
<evidence type="ECO:0000256" key="7">
    <source>
        <dbReference type="ARBA" id="ARBA00012733"/>
    </source>
</evidence>
<keyword evidence="17" id="KW-0458">Lysosome</keyword>
<evidence type="ECO:0000256" key="13">
    <source>
        <dbReference type="ARBA" id="ARBA00022963"/>
    </source>
</evidence>
<evidence type="ECO:0000256" key="16">
    <source>
        <dbReference type="ARBA" id="ARBA00023180"/>
    </source>
</evidence>
<dbReference type="EC" id="3.2.1.18" evidence="7"/>
<evidence type="ECO:0000256" key="10">
    <source>
        <dbReference type="ARBA" id="ARBA00022729"/>
    </source>
</evidence>
<evidence type="ECO:0000313" key="27">
    <source>
        <dbReference type="Ensembl" id="ENSTNIP00000001267.1"/>
    </source>
</evidence>
<evidence type="ECO:0000256" key="9">
    <source>
        <dbReference type="ARBA" id="ARBA00022553"/>
    </source>
</evidence>
<keyword evidence="13" id="KW-0442">Lipid degradation</keyword>
<keyword evidence="19" id="KW-0326">Glycosidase</keyword>
<evidence type="ECO:0000256" key="24">
    <source>
        <dbReference type="ARBA" id="ARBA00041332"/>
    </source>
</evidence>
<comment type="function">
    <text evidence="21">Catalyzes the removal of sialic acid (N-acetylneuraminic acid) moieties from glycoproteins and glycolipids. To be active, it is strictly dependent on its presence in the multienzyme complex. Appears to have a preference for alpha 2-3 and alpha 2-6 sialyl linkage.</text>
</comment>